<accession>A0AA39T2F3</accession>
<sequence>MAKKSRGSFVSRLLEKGKYKWSKKITKKPLSVMIKSGSVNFEKRRADVNIGVGSSSESTSSSKVGGRKSLFLESISEKGGCSKEPVAERGEGCCSLEVSPIVSVVSDKRDRTVVGSVAAFIDRGSSDSENTKEELVWATIAAEEKGRSKGVGGGKGTEVTADSEEDLVIDTITAESKLNQPNIRQSSRIKSKGSSSHCMKTGNAKNGGAKVVSGKQVTSKDTVEVEVANVNAVRSMVGFDFSEVEEEVLDEITRTEKEDLARFEAISG</sequence>
<feature type="region of interest" description="Disordered" evidence="1">
    <location>
        <begin position="188"/>
        <end position="215"/>
    </location>
</feature>
<reference evidence="2" key="2">
    <citation type="submission" date="2023-06" db="EMBL/GenBank/DDBJ databases">
        <authorList>
            <person name="Swenson N.G."/>
            <person name="Wegrzyn J.L."/>
            <person name="Mcevoy S.L."/>
        </authorList>
    </citation>
    <scope>NUCLEOTIDE SEQUENCE</scope>
    <source>
        <strain evidence="2">NS2018</strain>
        <tissue evidence="2">Leaf</tissue>
    </source>
</reference>
<comment type="caution">
    <text evidence="2">The sequence shown here is derived from an EMBL/GenBank/DDBJ whole genome shotgun (WGS) entry which is preliminary data.</text>
</comment>
<gene>
    <name evidence="2" type="ORF">LWI29_004690</name>
</gene>
<dbReference type="Proteomes" id="UP001168877">
    <property type="component" value="Unassembled WGS sequence"/>
</dbReference>
<protein>
    <submittedName>
        <fullName evidence="2">Uncharacterized protein</fullName>
    </submittedName>
</protein>
<proteinExistence type="predicted"/>
<reference evidence="2" key="1">
    <citation type="journal article" date="2022" name="Plant J.">
        <title>Strategies of tolerance reflected in two North American maple genomes.</title>
        <authorList>
            <person name="McEvoy S.L."/>
            <person name="Sezen U.U."/>
            <person name="Trouern-Trend A."/>
            <person name="McMahon S.M."/>
            <person name="Schaberg P.G."/>
            <person name="Yang J."/>
            <person name="Wegrzyn J.L."/>
            <person name="Swenson N.G."/>
        </authorList>
    </citation>
    <scope>NUCLEOTIDE SEQUENCE</scope>
    <source>
        <strain evidence="2">NS2018</strain>
    </source>
</reference>
<dbReference type="EMBL" id="JAUESC010000003">
    <property type="protein sequence ID" value="KAK0599370.1"/>
    <property type="molecule type" value="Genomic_DNA"/>
</dbReference>
<organism evidence="2 3">
    <name type="scientific">Acer saccharum</name>
    <name type="common">Sugar maple</name>
    <dbReference type="NCBI Taxonomy" id="4024"/>
    <lineage>
        <taxon>Eukaryota</taxon>
        <taxon>Viridiplantae</taxon>
        <taxon>Streptophyta</taxon>
        <taxon>Embryophyta</taxon>
        <taxon>Tracheophyta</taxon>
        <taxon>Spermatophyta</taxon>
        <taxon>Magnoliopsida</taxon>
        <taxon>eudicotyledons</taxon>
        <taxon>Gunneridae</taxon>
        <taxon>Pentapetalae</taxon>
        <taxon>rosids</taxon>
        <taxon>malvids</taxon>
        <taxon>Sapindales</taxon>
        <taxon>Sapindaceae</taxon>
        <taxon>Hippocastanoideae</taxon>
        <taxon>Acereae</taxon>
        <taxon>Acer</taxon>
    </lineage>
</organism>
<evidence type="ECO:0000313" key="3">
    <source>
        <dbReference type="Proteomes" id="UP001168877"/>
    </source>
</evidence>
<keyword evidence="3" id="KW-1185">Reference proteome</keyword>
<evidence type="ECO:0000313" key="2">
    <source>
        <dbReference type="EMBL" id="KAK0599370.1"/>
    </source>
</evidence>
<name>A0AA39T2F3_ACESA</name>
<evidence type="ECO:0000256" key="1">
    <source>
        <dbReference type="SAM" id="MobiDB-lite"/>
    </source>
</evidence>
<dbReference type="AlphaFoldDB" id="A0AA39T2F3"/>